<name>A0A8S1XK62_PAROT</name>
<reference evidence="1" key="1">
    <citation type="submission" date="2021-01" db="EMBL/GenBank/DDBJ databases">
        <authorList>
            <consortium name="Genoscope - CEA"/>
            <person name="William W."/>
        </authorList>
    </citation>
    <scope>NUCLEOTIDE SEQUENCE</scope>
</reference>
<gene>
    <name evidence="1" type="ORF">POCTA_138.1.T1230028</name>
</gene>
<dbReference type="Proteomes" id="UP000683925">
    <property type="component" value="Unassembled WGS sequence"/>
</dbReference>
<evidence type="ECO:0000313" key="1">
    <source>
        <dbReference type="EMBL" id="CAD8200872.1"/>
    </source>
</evidence>
<proteinExistence type="predicted"/>
<accession>A0A8S1XK62</accession>
<keyword evidence="2" id="KW-1185">Reference proteome</keyword>
<organism evidence="1 2">
    <name type="scientific">Paramecium octaurelia</name>
    <dbReference type="NCBI Taxonomy" id="43137"/>
    <lineage>
        <taxon>Eukaryota</taxon>
        <taxon>Sar</taxon>
        <taxon>Alveolata</taxon>
        <taxon>Ciliophora</taxon>
        <taxon>Intramacronucleata</taxon>
        <taxon>Oligohymenophorea</taxon>
        <taxon>Peniculida</taxon>
        <taxon>Parameciidae</taxon>
        <taxon>Paramecium</taxon>
    </lineage>
</organism>
<evidence type="ECO:0000313" key="2">
    <source>
        <dbReference type="Proteomes" id="UP000683925"/>
    </source>
</evidence>
<comment type="caution">
    <text evidence="1">The sequence shown here is derived from an EMBL/GenBank/DDBJ whole genome shotgun (WGS) entry which is preliminary data.</text>
</comment>
<sequence>MSSLYIQEFYIQEHFSKQIQATSPKAIWSQSQRKLPKEIISIISQTGVEHLGIKKFPIRQISKRSQIIPSKK</sequence>
<dbReference type="EMBL" id="CAJJDP010000123">
    <property type="protein sequence ID" value="CAD8200872.1"/>
    <property type="molecule type" value="Genomic_DNA"/>
</dbReference>
<dbReference type="AlphaFoldDB" id="A0A8S1XK62"/>
<protein>
    <submittedName>
        <fullName evidence="1">Uncharacterized protein</fullName>
    </submittedName>
</protein>